<reference evidence="1" key="1">
    <citation type="submission" date="2020-05" db="EMBL/GenBank/DDBJ databases">
        <authorList>
            <person name="Rincon C."/>
            <person name="Sanders R I."/>
            <person name="Robbins C."/>
            <person name="Chaturvedi A."/>
        </authorList>
    </citation>
    <scope>NUCLEOTIDE SEQUENCE</scope>
    <source>
        <strain evidence="1">CHB12</strain>
    </source>
</reference>
<comment type="caution">
    <text evidence="1">The sequence shown here is derived from an EMBL/GenBank/DDBJ whole genome shotgun (WGS) entry which is preliminary data.</text>
</comment>
<gene>
    <name evidence="1" type="ORF">CHRIB12_LOCUS13514</name>
</gene>
<proteinExistence type="predicted"/>
<name>A0A915ZD97_9GLOM</name>
<evidence type="ECO:0000313" key="1">
    <source>
        <dbReference type="EMBL" id="CAB5372328.1"/>
    </source>
</evidence>
<protein>
    <submittedName>
        <fullName evidence="1">Uncharacterized protein</fullName>
    </submittedName>
</protein>
<evidence type="ECO:0000313" key="2">
    <source>
        <dbReference type="Proteomes" id="UP000684084"/>
    </source>
</evidence>
<dbReference type="VEuPathDB" id="FungiDB:RhiirFUN_012500"/>
<dbReference type="AlphaFoldDB" id="A0A915ZD97"/>
<sequence>MKRKSISNVKSADISNIKSAIFNSLKKRYYNFGSALPPCCKLMRRAKKVLHVNDPYDITLLKNNYKWVKWAKWTDFDTREISAEYYSIFYIIHGIACSNARVIIACSNARAIIACSNAHHNIYCTITFILCY</sequence>
<dbReference type="Proteomes" id="UP000684084">
    <property type="component" value="Unassembled WGS sequence"/>
</dbReference>
<accession>A0A915ZD97</accession>
<dbReference type="EMBL" id="CAGKOT010000030">
    <property type="protein sequence ID" value="CAB5372328.1"/>
    <property type="molecule type" value="Genomic_DNA"/>
</dbReference>
<dbReference type="OrthoDB" id="10270050at2759"/>
<organism evidence="1 2">
    <name type="scientific">Rhizophagus irregularis</name>
    <dbReference type="NCBI Taxonomy" id="588596"/>
    <lineage>
        <taxon>Eukaryota</taxon>
        <taxon>Fungi</taxon>
        <taxon>Fungi incertae sedis</taxon>
        <taxon>Mucoromycota</taxon>
        <taxon>Glomeromycotina</taxon>
        <taxon>Glomeromycetes</taxon>
        <taxon>Glomerales</taxon>
        <taxon>Glomeraceae</taxon>
        <taxon>Rhizophagus</taxon>
    </lineage>
</organism>